<evidence type="ECO:0000256" key="1">
    <source>
        <dbReference type="SAM" id="MobiDB-lite"/>
    </source>
</evidence>
<dbReference type="InterPro" id="IPR038322">
    <property type="entry name" value="Pex19_C_sf"/>
</dbReference>
<dbReference type="PANTHER" id="PTHR12774">
    <property type="entry name" value="PEROXISOMAL BIOGENESIS FACTOR 19"/>
    <property type="match status" value="1"/>
</dbReference>
<dbReference type="GO" id="GO:0005778">
    <property type="term" value="C:peroxisomal membrane"/>
    <property type="evidence" value="ECO:0007669"/>
    <property type="project" value="TreeGrafter"/>
</dbReference>
<name>A0AAD5SM50_9FUNG</name>
<feature type="region of interest" description="Disordered" evidence="1">
    <location>
        <begin position="1"/>
        <end position="26"/>
    </location>
</feature>
<protein>
    <recommendedName>
        <fullName evidence="4">Peroxin-19</fullName>
    </recommendedName>
</protein>
<organism evidence="2 3">
    <name type="scientific">Rhizophlyctis rosea</name>
    <dbReference type="NCBI Taxonomy" id="64517"/>
    <lineage>
        <taxon>Eukaryota</taxon>
        <taxon>Fungi</taxon>
        <taxon>Fungi incertae sedis</taxon>
        <taxon>Chytridiomycota</taxon>
        <taxon>Chytridiomycota incertae sedis</taxon>
        <taxon>Chytridiomycetes</taxon>
        <taxon>Rhizophlyctidales</taxon>
        <taxon>Rhizophlyctidaceae</taxon>
        <taxon>Rhizophlyctis</taxon>
    </lineage>
</organism>
<accession>A0AAD5SM50</accession>
<evidence type="ECO:0000313" key="2">
    <source>
        <dbReference type="EMBL" id="KAJ3056635.1"/>
    </source>
</evidence>
<dbReference type="AlphaFoldDB" id="A0AAD5SM50"/>
<dbReference type="GO" id="GO:0033328">
    <property type="term" value="F:peroxisome membrane targeting sequence binding"/>
    <property type="evidence" value="ECO:0007669"/>
    <property type="project" value="TreeGrafter"/>
</dbReference>
<dbReference type="PANTHER" id="PTHR12774:SF2">
    <property type="entry name" value="PEROXISOMAL BIOGENESIS FACTOR 19"/>
    <property type="match status" value="1"/>
</dbReference>
<dbReference type="GO" id="GO:0045046">
    <property type="term" value="P:protein import into peroxisome membrane"/>
    <property type="evidence" value="ECO:0007669"/>
    <property type="project" value="TreeGrafter"/>
</dbReference>
<dbReference type="Gene3D" id="1.20.120.900">
    <property type="entry name" value="Pex19, mPTS binding domain"/>
    <property type="match status" value="1"/>
</dbReference>
<keyword evidence="3" id="KW-1185">Reference proteome</keyword>
<gene>
    <name evidence="2" type="ORF">HK097_005559</name>
</gene>
<dbReference type="Proteomes" id="UP001212841">
    <property type="component" value="Unassembled WGS sequence"/>
</dbReference>
<dbReference type="InterPro" id="IPR006708">
    <property type="entry name" value="Pex19"/>
</dbReference>
<reference evidence="2" key="1">
    <citation type="submission" date="2020-05" db="EMBL/GenBank/DDBJ databases">
        <title>Phylogenomic resolution of chytrid fungi.</title>
        <authorList>
            <person name="Stajich J.E."/>
            <person name="Amses K."/>
            <person name="Simmons R."/>
            <person name="Seto K."/>
            <person name="Myers J."/>
            <person name="Bonds A."/>
            <person name="Quandt C.A."/>
            <person name="Barry K."/>
            <person name="Liu P."/>
            <person name="Grigoriev I."/>
            <person name="Longcore J.E."/>
            <person name="James T.Y."/>
        </authorList>
    </citation>
    <scope>NUCLEOTIDE SEQUENCE</scope>
    <source>
        <strain evidence="2">JEL0318</strain>
    </source>
</reference>
<comment type="caution">
    <text evidence="2">The sequence shown here is derived from an EMBL/GenBank/DDBJ whole genome shotgun (WGS) entry which is preliminary data.</text>
</comment>
<sequence>MEDLLRGSLDGGNSEGDNDAGPLPSQADLKATMEQLVGALKDIQVNKGVGVGTDPALQKLAAGGGTAEDTRPDPAIPGFDDETMEQMMKELEAMMSSGDFENQFGGMMDQLMSKELLHEPMKDLAAKYPEWMVANASKVPAEEMEKYRRQHDIIKEIVAIYDACPETETTAEDSQRVAELMRKMQECGNPPEEILQELAPGMAMGTDDMPQNCSVM</sequence>
<evidence type="ECO:0000313" key="3">
    <source>
        <dbReference type="Proteomes" id="UP001212841"/>
    </source>
</evidence>
<dbReference type="EMBL" id="JADGJD010000026">
    <property type="protein sequence ID" value="KAJ3056635.1"/>
    <property type="molecule type" value="Genomic_DNA"/>
</dbReference>
<dbReference type="Pfam" id="PF04614">
    <property type="entry name" value="Pex19"/>
    <property type="match status" value="1"/>
</dbReference>
<evidence type="ECO:0008006" key="4">
    <source>
        <dbReference type="Google" id="ProtNLM"/>
    </source>
</evidence>
<proteinExistence type="predicted"/>